<dbReference type="OrthoDB" id="10070368at2759"/>
<sequence>VSMTPEIERVRRNQEQLSAGMNCVSRKFGTVLLYLSCVCLFKRSSLSTQMYWALSWSPRHKDG</sequence>
<feature type="non-terminal residue" evidence="1">
    <location>
        <position position="1"/>
    </location>
</feature>
<accession>A0A0U1RRI4</accession>
<dbReference type="OpenTargets" id="ENSG00000078114"/>
<dbReference type="ChiTaRS" id="NEBL">
    <property type="organism name" value="human"/>
</dbReference>
<reference evidence="1" key="4">
    <citation type="submission" date="2025-08" db="UniProtKB">
        <authorList>
            <consortium name="Ensembl"/>
        </authorList>
    </citation>
    <scope>IDENTIFICATION</scope>
</reference>
<dbReference type="EMBL" id="KF455213">
    <property type="status" value="NOT_ANNOTATED_CDS"/>
    <property type="molecule type" value="Genomic_DNA"/>
</dbReference>
<reference evidence="1" key="2">
    <citation type="journal article" date="2004" name="Nature">
        <title>The DNA sequence and comparative analysis of human chromosome 10.</title>
        <authorList>
            <person name="Deloukas P."/>
            <person name="Earthrowl M.E."/>
            <person name="Grafham D.V."/>
            <person name="Rubenfield M."/>
            <person name="French L."/>
            <person name="Steward C.A."/>
            <person name="Sims S.K."/>
            <person name="Jones M.C."/>
            <person name="Searle S."/>
            <person name="Scott C."/>
            <person name="Howe K."/>
            <person name="Hunt S.E."/>
            <person name="Andrews T.D."/>
            <person name="Gilbert J.G."/>
            <person name="Swarbreck D."/>
            <person name="Ashurst J.L."/>
            <person name="Taylor A."/>
            <person name="Battles J."/>
            <person name="Bird C.P."/>
            <person name="Ainscough R."/>
            <person name="Almeida J.P."/>
            <person name="Ashwell R.I."/>
            <person name="Ambrose K.D."/>
            <person name="Babbage A.K."/>
            <person name="Bagguley C.L."/>
            <person name="Bailey J."/>
            <person name="Banerjee R."/>
            <person name="Bates K."/>
            <person name="Beasley H."/>
            <person name="Bray-Allen S."/>
            <person name="Brown A.J."/>
            <person name="Brown J.Y."/>
            <person name="Burford D.C."/>
            <person name="Burrill W."/>
            <person name="Burton J."/>
            <person name="Cahill P."/>
            <person name="Camire D."/>
            <person name="Carter N.P."/>
            <person name="Chapman J.C."/>
            <person name="Clark S.Y."/>
            <person name="Clarke G."/>
            <person name="Clee C.M."/>
            <person name="Clegg S."/>
            <person name="Corby N."/>
            <person name="Coulson A."/>
            <person name="Dhami P."/>
            <person name="Dutta I."/>
            <person name="Dunn M."/>
            <person name="Faulkner L."/>
            <person name="Frankish A."/>
            <person name="Frankland J.A."/>
            <person name="Garner P."/>
            <person name="Garnett J."/>
            <person name="Gribble S."/>
            <person name="Griffiths C."/>
            <person name="Grocock R."/>
            <person name="Gustafson E."/>
            <person name="Hammond S."/>
            <person name="Harley J.L."/>
            <person name="Hart E."/>
            <person name="Heath P.D."/>
            <person name="Ho T.P."/>
            <person name="Hopkins B."/>
            <person name="Horne J."/>
            <person name="Howden P.J."/>
            <person name="Huckle E."/>
            <person name="Hynds C."/>
            <person name="Johnson C."/>
            <person name="Johnson D."/>
            <person name="Kana A."/>
            <person name="Kay M."/>
            <person name="Kimberley A.M."/>
            <person name="Kershaw J.K."/>
            <person name="Kokkinaki M."/>
            <person name="Laird G.K."/>
            <person name="Lawlor S."/>
            <person name="Lee H.M."/>
            <person name="Leongamornlert D.A."/>
            <person name="Laird G."/>
            <person name="Lloyd C."/>
            <person name="Lloyd D.M."/>
            <person name="Loveland J."/>
            <person name="Lovell J."/>
            <person name="McLaren S."/>
            <person name="McLay K.E."/>
            <person name="McMurray A."/>
            <person name="Mashreghi-Mohammadi M."/>
            <person name="Matthews L."/>
            <person name="Milne S."/>
            <person name="Nickerson T."/>
            <person name="Nguyen M."/>
            <person name="Overton-Larty E."/>
            <person name="Palmer S.A."/>
            <person name="Pearce A.V."/>
            <person name="Peck A.I."/>
            <person name="Pelan S."/>
            <person name="Phillimore B."/>
            <person name="Porter K."/>
            <person name="Rice C.M."/>
            <person name="Rogosin A."/>
            <person name="Ross M.T."/>
            <person name="Sarafidou T."/>
            <person name="Sehra H.K."/>
            <person name="Shownkeen R."/>
            <person name="Skuce C.D."/>
            <person name="Smith M."/>
            <person name="Standring L."/>
            <person name="Sycamore N."/>
            <person name="Tester J."/>
            <person name="Thorpe A."/>
            <person name="Torcasso W."/>
            <person name="Tracey A."/>
            <person name="Tromans A."/>
            <person name="Tsolas J."/>
            <person name="Wall M."/>
            <person name="Walsh J."/>
            <person name="Wang H."/>
            <person name="Weinstock K."/>
            <person name="West A.P."/>
            <person name="Willey D.L."/>
            <person name="Whitehead S.L."/>
            <person name="Wilming L."/>
            <person name="Wray P.W."/>
            <person name="Young L."/>
            <person name="Chen Y."/>
            <person name="Lovering R.C."/>
            <person name="Moschonas N.K."/>
            <person name="Siebert R."/>
            <person name="Fechtel K."/>
            <person name="Bentley D."/>
            <person name="Durbin R."/>
            <person name="Hubbard T."/>
            <person name="Doucette-Stamm L."/>
            <person name="Beck S."/>
            <person name="Smith D.R."/>
            <person name="Rogers J."/>
        </authorList>
    </citation>
    <scope>NUCLEOTIDE SEQUENCE [LARGE SCALE GENOMIC DNA]</scope>
</reference>
<protein>
    <submittedName>
        <fullName evidence="1">Nebulette</fullName>
    </submittedName>
</protein>
<organism evidence="1 2">
    <name type="scientific">Homo sapiens</name>
    <name type="common">Human</name>
    <dbReference type="NCBI Taxonomy" id="9606"/>
    <lineage>
        <taxon>Eukaryota</taxon>
        <taxon>Metazoa</taxon>
        <taxon>Chordata</taxon>
        <taxon>Craniata</taxon>
        <taxon>Vertebrata</taxon>
        <taxon>Euteleostomi</taxon>
        <taxon>Mammalia</taxon>
        <taxon>Eutheria</taxon>
        <taxon>Euarchontoglires</taxon>
        <taxon>Primates</taxon>
        <taxon>Haplorrhini</taxon>
        <taxon>Catarrhini</taxon>
        <taxon>Hominidae</taxon>
        <taxon>Homo</taxon>
    </lineage>
</organism>
<reference evidence="1 2" key="1">
    <citation type="journal article" date="2001" name="Nature">
        <title>Initial sequencing and analysis of the human genome.</title>
        <authorList>
            <consortium name="International Human Genome Sequencing Consortium"/>
            <person name="Lander E.S."/>
            <person name="Linton L.M."/>
            <person name="Birren B."/>
            <person name="Nusbaum C."/>
            <person name="Zody M.C."/>
            <person name="Baldwin J."/>
            <person name="Devon K."/>
            <person name="Dewar K."/>
            <person name="Doyle M."/>
            <person name="FitzHugh W."/>
            <person name="Funke R."/>
            <person name="Gage D."/>
            <person name="Harris K."/>
            <person name="Heaford A."/>
            <person name="Howland J."/>
            <person name="Kann L."/>
            <person name="Lehoczky J."/>
            <person name="LeVine R."/>
            <person name="McEwan P."/>
            <person name="McKernan K."/>
            <person name="Meldrim J."/>
            <person name="Mesirov J.P."/>
            <person name="Miranda C."/>
            <person name="Morris W."/>
            <person name="Naylor J."/>
            <person name="Raymond C."/>
            <person name="Rosetti M."/>
            <person name="Santos R."/>
            <person name="Sheridan A."/>
            <person name="Sougnez C."/>
            <person name="Stange-Thomann N."/>
            <person name="Stojanovic N."/>
            <person name="Subramanian A."/>
            <person name="Wyman D."/>
            <person name="Rogers J."/>
            <person name="Sulston J."/>
            <person name="Ainscough R."/>
            <person name="Beck S."/>
            <person name="Bentley D."/>
            <person name="Burton J."/>
            <person name="Clee C."/>
            <person name="Carter N."/>
            <person name="Coulson A."/>
            <person name="Deadman R."/>
            <person name="Deloukas P."/>
            <person name="Dunham A."/>
            <person name="Dunham I."/>
            <person name="Durbin R."/>
            <person name="French L."/>
            <person name="Grafham D."/>
            <person name="Gregory S."/>
            <person name="Hubbard T."/>
            <person name="Humphray S."/>
            <person name="Hunt A."/>
            <person name="Jones M."/>
            <person name="Lloyd C."/>
            <person name="McMurray A."/>
            <person name="Matthews L."/>
            <person name="Mercer S."/>
            <person name="Milne S."/>
            <person name="Mullikin J.C."/>
            <person name="Mungall A."/>
            <person name="Plumb R."/>
            <person name="Ross M."/>
            <person name="Shownkeen R."/>
            <person name="Sims S."/>
            <person name="Waterston R.H."/>
            <person name="Wilson R.K."/>
            <person name="Hillier L.W."/>
            <person name="McPherson J.D."/>
            <person name="Marra M.A."/>
            <person name="Mardis E.R."/>
            <person name="Fulton L.A."/>
            <person name="Chinwalla A.T."/>
            <person name="Pepin K.H."/>
            <person name="Gish W.R."/>
            <person name="Chissoe S.L."/>
            <person name="Wendl M.C."/>
            <person name="Delehaunty K.D."/>
            <person name="Miner T.L."/>
            <person name="Delehaunty A."/>
            <person name="Kramer J.B."/>
            <person name="Cook L.L."/>
            <person name="Fulton R.S."/>
            <person name="Johnson D.L."/>
            <person name="Minx P.J."/>
            <person name="Clifton S.W."/>
            <person name="Hawkins T."/>
            <person name="Branscomb E."/>
            <person name="Predki P."/>
            <person name="Richardson P."/>
            <person name="Wenning S."/>
            <person name="Slezak T."/>
            <person name="Doggett N."/>
            <person name="Cheng J.F."/>
            <person name="Olsen A."/>
            <person name="Lucas S."/>
            <person name="Elkin C."/>
            <person name="Uberbacher E."/>
            <person name="Frazier M."/>
            <person name="Gibbs R.A."/>
            <person name="Muzny D.M."/>
            <person name="Scherer S.E."/>
            <person name="Bouck J.B."/>
            <person name="Sodergren E.J."/>
            <person name="Worley K.C."/>
            <person name="Rives C.M."/>
            <person name="Gorrell J.H."/>
            <person name="Metzker M.L."/>
            <person name="Naylor S.L."/>
            <person name="Kucherlapati R.S."/>
            <person name="Nelson D.L."/>
            <person name="Weinstock G.M."/>
            <person name="Sakaki Y."/>
            <person name="Fujiyama A."/>
            <person name="Hattori M."/>
            <person name="Yada T."/>
            <person name="Toyoda A."/>
            <person name="Itoh T."/>
            <person name="Kawagoe C."/>
            <person name="Watanabe H."/>
            <person name="Totoki Y."/>
            <person name="Taylor T."/>
            <person name="Weissenbach J."/>
            <person name="Heilig R."/>
            <person name="Saurin W."/>
            <person name="Artiguenave F."/>
            <person name="Brottier P."/>
            <person name="Bruls T."/>
            <person name="Pelletier E."/>
            <person name="Robert C."/>
            <person name="Wincker P."/>
            <person name="Smith D.R."/>
            <person name="Doucette-Stamm L."/>
            <person name="Rubenfield M."/>
            <person name="Weinstock K."/>
            <person name="Lee H.M."/>
            <person name="Dubois J."/>
            <person name="Rosenthal A."/>
            <person name="Platzer M."/>
            <person name="Nyakatura G."/>
            <person name="Taudien S."/>
            <person name="Rump A."/>
            <person name="Yang H."/>
            <person name="Yu J."/>
            <person name="Wang J."/>
            <person name="Huang G."/>
            <person name="Gu J."/>
            <person name="Hood L."/>
            <person name="Rowen L."/>
            <person name="Madan A."/>
            <person name="Qin S."/>
            <person name="Davis R.W."/>
            <person name="Federspiel N.A."/>
            <person name="Abola A.P."/>
            <person name="Proctor M.J."/>
            <person name="Myers R.M."/>
            <person name="Schmutz J."/>
            <person name="Dickson M."/>
            <person name="Grimwood J."/>
            <person name="Cox D.R."/>
            <person name="Olson M.V."/>
            <person name="Kaul R."/>
            <person name="Raymond C."/>
            <person name="Shimizu N."/>
            <person name="Kawasaki K."/>
            <person name="Minoshima S."/>
            <person name="Evans G.A."/>
            <person name="Athanasiou M."/>
            <person name="Schultz R."/>
            <person name="Roe B.A."/>
            <person name="Chen F."/>
            <person name="Pan H."/>
            <person name="Ramser J."/>
            <person name="Lehrach H."/>
            <person name="Reinhardt R."/>
            <person name="McCombie W.R."/>
            <person name="de la Bastide M."/>
            <person name="Dedhia N."/>
            <person name="Blocker H."/>
            <person name="Hornischer K."/>
            <person name="Nordsiek G."/>
            <person name="Agarwala R."/>
            <person name="Aravind L."/>
            <person name="Bailey J.A."/>
            <person name="Bateman A."/>
            <person name="Batzoglou S."/>
            <person name="Birney E."/>
            <person name="Bork P."/>
            <person name="Brown D.G."/>
            <person name="Burge C.B."/>
            <person name="Cerutti L."/>
            <person name="Chen H.C."/>
            <person name="Church D."/>
            <person name="Clamp M."/>
            <person name="Copley R.R."/>
            <person name="Doerks T."/>
            <person name="Eddy S.R."/>
            <person name="Eichler E.E."/>
            <person name="Furey T.S."/>
            <person name="Galagan J."/>
            <person name="Gilbert J.G."/>
            <person name="Harmon C."/>
            <person name="Hayashizaki Y."/>
            <person name="Haussler D."/>
            <person name="Hermjakob H."/>
            <person name="Hokamp K."/>
            <person name="Jang W."/>
            <person name="Johnson L.S."/>
            <person name="Jones T.A."/>
            <person name="Kasif S."/>
            <person name="Kaspryzk A."/>
            <person name="Kennedy S."/>
            <person name="Kent W.J."/>
            <person name="Kitts P."/>
            <person name="Koonin E.V."/>
            <person name="Korf I."/>
            <person name="Kulp D."/>
            <person name="Lancet D."/>
            <person name="Lowe T.M."/>
            <person name="McLysaght A."/>
            <person name="Mikkelsen T."/>
            <person name="Moran J.V."/>
            <person name="Mulder N."/>
            <person name="Pollara V.J."/>
            <person name="Ponting C.P."/>
            <person name="Schuler G."/>
            <person name="Schultz J."/>
            <person name="Slater G."/>
            <person name="Smit A.F."/>
            <person name="Stupka E."/>
            <person name="Szustakowski J."/>
            <person name="Thierry-Mieg D."/>
            <person name="Thierry-Mieg J."/>
            <person name="Wagner L."/>
            <person name="Wallis J."/>
            <person name="Wheeler R."/>
            <person name="Williams A."/>
            <person name="Wolf Y.I."/>
            <person name="Wolfe K.H."/>
            <person name="Yang S.P."/>
            <person name="Yeh R.F."/>
            <person name="Collins F."/>
            <person name="Guyer M.S."/>
            <person name="Peterson J."/>
            <person name="Felsenfeld A."/>
            <person name="Wetterstrand K.A."/>
            <person name="Patrinos A."/>
            <person name="Morgan M.J."/>
            <person name="de Jong P."/>
            <person name="Catanese J.J."/>
            <person name="Osoegawa K."/>
            <person name="Shizuya H."/>
            <person name="Choi S."/>
            <person name="Chen Y.J."/>
        </authorList>
    </citation>
    <scope>NUCLEOTIDE SEQUENCE [LARGE SCALE GENOMIC DNA]</scope>
</reference>
<dbReference type="Ensembl" id="ENST00000481592.5">
    <property type="protein sequence ID" value="ENSP00000489545.1"/>
    <property type="gene ID" value="ENSG00000078114.20"/>
</dbReference>
<gene>
    <name evidence="1" type="primary">NEBL</name>
</gene>
<dbReference type="HGNC" id="HGNC:16932">
    <property type="gene designation" value="NEBL"/>
</dbReference>
<dbReference type="ExpressionAtlas" id="A0A0U1RRI4">
    <property type="expression patterns" value="baseline and differential"/>
</dbReference>
<dbReference type="EMBL" id="AL731547">
    <property type="status" value="NOT_ANNOTATED_CDS"/>
    <property type="molecule type" value="Genomic_DNA"/>
</dbReference>
<dbReference type="EMBL" id="AL359175">
    <property type="status" value="NOT_ANNOTATED_CDS"/>
    <property type="molecule type" value="Genomic_DNA"/>
</dbReference>
<dbReference type="Proteomes" id="UP000005640">
    <property type="component" value="Chromosome 10"/>
</dbReference>
<keyword evidence="2" id="KW-1185">Reference proteome</keyword>
<dbReference type="AlphaFoldDB" id="A0A0U1RRI4"/>
<reference evidence="1 2" key="3">
    <citation type="journal article" date="2004" name="Nature">
        <title>Finishing the euchromatic sequence of the human genome.</title>
        <authorList>
            <consortium name="International Human Genome Sequencing Consortium"/>
        </authorList>
    </citation>
    <scope>NUCLEOTIDE SEQUENCE [LARGE SCALE GENOMIC DNA]</scope>
</reference>
<dbReference type="SMR" id="A0A0U1RRI4"/>
<reference evidence="1" key="5">
    <citation type="submission" date="2025-09" db="UniProtKB">
        <authorList>
            <consortium name="Ensembl"/>
        </authorList>
    </citation>
    <scope>IDENTIFICATION</scope>
</reference>
<dbReference type="EMBL" id="AL158160">
    <property type="status" value="NOT_ANNOTATED_CDS"/>
    <property type="molecule type" value="Genomic_DNA"/>
</dbReference>
<dbReference type="GeneTree" id="ENSGT00940000156390"/>
<dbReference type="EMBL" id="AL157398">
    <property type="status" value="NOT_ANNOTATED_CDS"/>
    <property type="molecule type" value="Genomic_DNA"/>
</dbReference>
<name>A0A0U1RRI4_HUMAN</name>
<dbReference type="Ensembl" id="ENST00000481592.5">
    <property type="protein sequence ID" value="ENSP00000489545.1"/>
    <property type="gene ID" value="ENSG00000078114.19"/>
</dbReference>
<dbReference type="Bgee" id="ENSG00000078114">
    <property type="expression patterns" value="Expressed in heart right ventricle and 198 other cell types or tissues"/>
</dbReference>
<dbReference type="VEuPathDB" id="HostDB:ENSG00000078114"/>
<evidence type="ECO:0000313" key="2">
    <source>
        <dbReference type="Proteomes" id="UP000005640"/>
    </source>
</evidence>
<proteinExistence type="predicted"/>
<evidence type="ECO:0000313" key="1">
    <source>
        <dbReference type="Ensembl" id="ENSP00000489545.1"/>
    </source>
</evidence>